<dbReference type="PANTHER" id="PTHR10492:SF94">
    <property type="entry name" value="ATP-DEPENDENT DNA HELICASE"/>
    <property type="match status" value="1"/>
</dbReference>
<dbReference type="PANTHER" id="PTHR10492">
    <property type="match status" value="1"/>
</dbReference>
<keyword evidence="1" id="KW-0227">DNA damage</keyword>
<dbReference type="InterPro" id="IPR027417">
    <property type="entry name" value="P-loop_NTPase"/>
</dbReference>
<dbReference type="GO" id="GO:0005524">
    <property type="term" value="F:ATP binding"/>
    <property type="evidence" value="ECO:0007669"/>
    <property type="project" value="UniProtKB-KW"/>
</dbReference>
<reference evidence="3" key="1">
    <citation type="journal article" date="2019" name="Sci. Rep.">
        <title>Draft genome of Tanacetum cinerariifolium, the natural source of mosquito coil.</title>
        <authorList>
            <person name="Yamashiro T."/>
            <person name="Shiraishi A."/>
            <person name="Satake H."/>
            <person name="Nakayama K."/>
        </authorList>
    </citation>
    <scope>NUCLEOTIDE SEQUENCE</scope>
</reference>
<feature type="domain" description="DNA helicase Pif1-like DEAD-box helicase" evidence="2">
    <location>
        <begin position="141"/>
        <end position="224"/>
    </location>
</feature>
<dbReference type="GO" id="GO:0006281">
    <property type="term" value="P:DNA repair"/>
    <property type="evidence" value="ECO:0007669"/>
    <property type="project" value="UniProtKB-KW"/>
</dbReference>
<dbReference type="GO" id="GO:0000723">
    <property type="term" value="P:telomere maintenance"/>
    <property type="evidence" value="ECO:0007669"/>
    <property type="project" value="InterPro"/>
</dbReference>
<keyword evidence="1" id="KW-0233">DNA recombination</keyword>
<keyword evidence="1" id="KW-0067">ATP-binding</keyword>
<evidence type="ECO:0000259" key="2">
    <source>
        <dbReference type="Pfam" id="PF05970"/>
    </source>
</evidence>
<organism evidence="3">
    <name type="scientific">Tanacetum cinerariifolium</name>
    <name type="common">Dalmatian daisy</name>
    <name type="synonym">Chrysanthemum cinerariifolium</name>
    <dbReference type="NCBI Taxonomy" id="118510"/>
    <lineage>
        <taxon>Eukaryota</taxon>
        <taxon>Viridiplantae</taxon>
        <taxon>Streptophyta</taxon>
        <taxon>Embryophyta</taxon>
        <taxon>Tracheophyta</taxon>
        <taxon>Spermatophyta</taxon>
        <taxon>Magnoliopsida</taxon>
        <taxon>eudicotyledons</taxon>
        <taxon>Gunneridae</taxon>
        <taxon>Pentapetalae</taxon>
        <taxon>asterids</taxon>
        <taxon>campanulids</taxon>
        <taxon>Asterales</taxon>
        <taxon>Asteraceae</taxon>
        <taxon>Asteroideae</taxon>
        <taxon>Anthemideae</taxon>
        <taxon>Anthemidinae</taxon>
        <taxon>Tanacetum</taxon>
    </lineage>
</organism>
<evidence type="ECO:0000313" key="3">
    <source>
        <dbReference type="EMBL" id="GEU74189.1"/>
    </source>
</evidence>
<keyword evidence="1" id="KW-0234">DNA repair</keyword>
<gene>
    <name evidence="3" type="ORF">Tci_046167</name>
</gene>
<evidence type="ECO:0000256" key="1">
    <source>
        <dbReference type="RuleBase" id="RU363044"/>
    </source>
</evidence>
<proteinExistence type="inferred from homology"/>
<name>A0A6L2MLE7_TANCI</name>
<protein>
    <recommendedName>
        <fullName evidence="1">ATP-dependent DNA helicase</fullName>
        <ecNumber evidence="1">5.6.2.3</ecNumber>
    </recommendedName>
</protein>
<dbReference type="EMBL" id="BKCJ010006838">
    <property type="protein sequence ID" value="GEU74189.1"/>
    <property type="molecule type" value="Genomic_DNA"/>
</dbReference>
<keyword evidence="1" id="KW-0547">Nucleotide-binding</keyword>
<dbReference type="GO" id="GO:0043139">
    <property type="term" value="F:5'-3' DNA helicase activity"/>
    <property type="evidence" value="ECO:0007669"/>
    <property type="project" value="UniProtKB-EC"/>
</dbReference>
<dbReference type="AlphaFoldDB" id="A0A6L2MLE7"/>
<sequence length="461" mass="52994">MGVTLDKRYGVSGSRVNTFCVQGGIYHKVDQLVPRDGNPRVELTTSVKDDQRLYNRPTTSKVVGIWVECNENITTYKRSIIVYRRSKYPTQIQAYFVCYDPLSYPMFVPNGKAGWHKRILRACVDIRELVDDDDNDGAKDEEVDQTMQDITWVKLPFSGKIMVLGGDFRQVLLVVRRRTRAQIVDSSLRMSPLWSIIKRMRLTINMKARTDPWFSNFLLRVHDGVKEVVNENYIRIPDDMTILYTNDDASKNALINEIFPSFATNARSSSYIVLRAILSTKNEHVDSINNELIDRFPGEEKVYYSFDEAKDDMHNYYPLEFLNSLNVSGLPPHCFRLKMCFDPNVINAEIAVEQHARVRVLLLRIFLAPSEDDMFPFKLKRPQFPIRFSFTMTINNAQGQTILNVGVYLPESVFSHGQLYVALSRGISCITTKVLVKPKKEVDQPGIYTANDVYQEVLPAE</sequence>
<dbReference type="SUPFAM" id="SSF52540">
    <property type="entry name" value="P-loop containing nucleoside triphosphate hydrolases"/>
    <property type="match status" value="1"/>
</dbReference>
<dbReference type="InterPro" id="IPR010285">
    <property type="entry name" value="DNA_helicase_pif1-like_DEAD"/>
</dbReference>
<keyword evidence="1" id="KW-0378">Hydrolase</keyword>
<keyword evidence="1" id="KW-0347">Helicase</keyword>
<comment type="catalytic activity">
    <reaction evidence="1">
        <text>ATP + H2O = ADP + phosphate + H(+)</text>
        <dbReference type="Rhea" id="RHEA:13065"/>
        <dbReference type="ChEBI" id="CHEBI:15377"/>
        <dbReference type="ChEBI" id="CHEBI:15378"/>
        <dbReference type="ChEBI" id="CHEBI:30616"/>
        <dbReference type="ChEBI" id="CHEBI:43474"/>
        <dbReference type="ChEBI" id="CHEBI:456216"/>
        <dbReference type="EC" id="5.6.2.3"/>
    </reaction>
</comment>
<comment type="cofactor">
    <cofactor evidence="1">
        <name>Mg(2+)</name>
        <dbReference type="ChEBI" id="CHEBI:18420"/>
    </cofactor>
</comment>
<dbReference type="EC" id="5.6.2.3" evidence="1"/>
<dbReference type="FunFam" id="3.40.50.300:FF:002884">
    <property type="entry name" value="ATP-dependent DNA helicase"/>
    <property type="match status" value="1"/>
</dbReference>
<comment type="caution">
    <text evidence="3">The sequence shown here is derived from an EMBL/GenBank/DDBJ whole genome shotgun (WGS) entry which is preliminary data.</text>
</comment>
<dbReference type="Pfam" id="PF05970">
    <property type="entry name" value="PIF1"/>
    <property type="match status" value="1"/>
</dbReference>
<dbReference type="GO" id="GO:0016787">
    <property type="term" value="F:hydrolase activity"/>
    <property type="evidence" value="ECO:0007669"/>
    <property type="project" value="UniProtKB-KW"/>
</dbReference>
<comment type="similarity">
    <text evidence="1">Belongs to the helicase family.</text>
</comment>
<dbReference type="GO" id="GO:0006310">
    <property type="term" value="P:DNA recombination"/>
    <property type="evidence" value="ECO:0007669"/>
    <property type="project" value="UniProtKB-KW"/>
</dbReference>
<accession>A0A6L2MLE7</accession>